<proteinExistence type="predicted"/>
<organism evidence="2 3">
    <name type="scientific">Sclerotinia sclerotiorum (strain ATCC 18683 / 1980 / Ss-1)</name>
    <name type="common">White mold</name>
    <name type="synonym">Whetzelinia sclerotiorum</name>
    <dbReference type="NCBI Taxonomy" id="665079"/>
    <lineage>
        <taxon>Eukaryota</taxon>
        <taxon>Fungi</taxon>
        <taxon>Dikarya</taxon>
        <taxon>Ascomycota</taxon>
        <taxon>Pezizomycotina</taxon>
        <taxon>Leotiomycetes</taxon>
        <taxon>Helotiales</taxon>
        <taxon>Sclerotiniaceae</taxon>
        <taxon>Sclerotinia</taxon>
    </lineage>
</organism>
<keyword evidence="3" id="KW-1185">Reference proteome</keyword>
<dbReference type="GeneID" id="5487611"/>
<evidence type="ECO:0000313" key="3">
    <source>
        <dbReference type="Proteomes" id="UP000001312"/>
    </source>
</evidence>
<reference evidence="3" key="1">
    <citation type="journal article" date="2011" name="PLoS Genet.">
        <title>Genomic analysis of the necrotrophic fungal pathogens Sclerotinia sclerotiorum and Botrytis cinerea.</title>
        <authorList>
            <person name="Amselem J."/>
            <person name="Cuomo C.A."/>
            <person name="van Kan J.A."/>
            <person name="Viaud M."/>
            <person name="Benito E.P."/>
            <person name="Couloux A."/>
            <person name="Coutinho P.M."/>
            <person name="de Vries R.P."/>
            <person name="Dyer P.S."/>
            <person name="Fillinger S."/>
            <person name="Fournier E."/>
            <person name="Gout L."/>
            <person name="Hahn M."/>
            <person name="Kohn L."/>
            <person name="Lapalu N."/>
            <person name="Plummer K.M."/>
            <person name="Pradier J.M."/>
            <person name="Quevillon E."/>
            <person name="Sharon A."/>
            <person name="Simon A."/>
            <person name="ten Have A."/>
            <person name="Tudzynski B."/>
            <person name="Tudzynski P."/>
            <person name="Wincker P."/>
            <person name="Andrew M."/>
            <person name="Anthouard V."/>
            <person name="Beever R.E."/>
            <person name="Beffa R."/>
            <person name="Benoit I."/>
            <person name="Bouzid O."/>
            <person name="Brault B."/>
            <person name="Chen Z."/>
            <person name="Choquer M."/>
            <person name="Collemare J."/>
            <person name="Cotton P."/>
            <person name="Danchin E.G."/>
            <person name="Da Silva C."/>
            <person name="Gautier A."/>
            <person name="Giraud C."/>
            <person name="Giraud T."/>
            <person name="Gonzalez C."/>
            <person name="Grossetete S."/>
            <person name="Guldener U."/>
            <person name="Henrissat B."/>
            <person name="Howlett B.J."/>
            <person name="Kodira C."/>
            <person name="Kretschmer M."/>
            <person name="Lappartient A."/>
            <person name="Leroch M."/>
            <person name="Levis C."/>
            <person name="Mauceli E."/>
            <person name="Neuveglise C."/>
            <person name="Oeser B."/>
            <person name="Pearson M."/>
            <person name="Poulain J."/>
            <person name="Poussereau N."/>
            <person name="Quesneville H."/>
            <person name="Rascle C."/>
            <person name="Schumacher J."/>
            <person name="Segurens B."/>
            <person name="Sexton A."/>
            <person name="Silva E."/>
            <person name="Sirven C."/>
            <person name="Soanes D.M."/>
            <person name="Talbot N.J."/>
            <person name="Templeton M."/>
            <person name="Yandava C."/>
            <person name="Yarden O."/>
            <person name="Zeng Q."/>
            <person name="Rollins J.A."/>
            <person name="Lebrun M.H."/>
            <person name="Dickman M."/>
        </authorList>
    </citation>
    <scope>NUCLEOTIDE SEQUENCE [LARGE SCALE GENOMIC DNA]</scope>
    <source>
        <strain evidence="3">ATCC 18683 / 1980 / Ss-1</strain>
    </source>
</reference>
<evidence type="ECO:0000256" key="1">
    <source>
        <dbReference type="SAM" id="MobiDB-lite"/>
    </source>
</evidence>
<dbReference type="InParanoid" id="A7ER89"/>
<dbReference type="Proteomes" id="UP000001312">
    <property type="component" value="Unassembled WGS sequence"/>
</dbReference>
<name>A7ER89_SCLS1</name>
<dbReference type="KEGG" id="ssl:SS1G_07843"/>
<dbReference type="EMBL" id="CH476630">
    <property type="protein sequence ID" value="EDN91981.1"/>
    <property type="molecule type" value="Genomic_DNA"/>
</dbReference>
<feature type="compositionally biased region" description="Basic and acidic residues" evidence="1">
    <location>
        <begin position="212"/>
        <end position="224"/>
    </location>
</feature>
<dbReference type="AlphaFoldDB" id="A7ER89"/>
<protein>
    <submittedName>
        <fullName evidence="2">Uncharacterized protein</fullName>
    </submittedName>
</protein>
<evidence type="ECO:0000313" key="2">
    <source>
        <dbReference type="EMBL" id="EDN91981.1"/>
    </source>
</evidence>
<accession>A7ER89</accession>
<sequence length="243" mass="27280">MTDSDSCMNRRWSIRGEFEIAEVKRLRRGCGYSRLVISRGLPEKMRTSTFGFSSGRGISFGIREVIRALESIETLNIYLSSQMVEYMSVPFCIWNICWKLLNRDSMADNIFDINREVGHFVSAGDPLGDMAQVLPFGPRGEGVEMRGFDAILPSQTVISANSESGNERGSPETLDDLQVAEIGQRRPILLDGTLGLEPKWLEVGRDELRLRPSMDNEIDPRSRESSTPVHARGAIESSTQQNY</sequence>
<dbReference type="RefSeq" id="XP_001591217.1">
    <property type="nucleotide sequence ID" value="XM_001591167.1"/>
</dbReference>
<gene>
    <name evidence="2" type="ORF">SS1G_07843</name>
</gene>
<feature type="region of interest" description="Disordered" evidence="1">
    <location>
        <begin position="212"/>
        <end position="243"/>
    </location>
</feature>